<organism evidence="2 3">
    <name type="scientific">Treponema bryantii</name>
    <dbReference type="NCBI Taxonomy" id="163"/>
    <lineage>
        <taxon>Bacteria</taxon>
        <taxon>Pseudomonadati</taxon>
        <taxon>Spirochaetota</taxon>
        <taxon>Spirochaetia</taxon>
        <taxon>Spirochaetales</taxon>
        <taxon>Treponemataceae</taxon>
        <taxon>Treponema</taxon>
    </lineage>
</organism>
<dbReference type="InterPro" id="IPR001130">
    <property type="entry name" value="TatD-like"/>
</dbReference>
<dbReference type="GO" id="GO:0046872">
    <property type="term" value="F:metal ion binding"/>
    <property type="evidence" value="ECO:0007669"/>
    <property type="project" value="UniProtKB-KW"/>
</dbReference>
<dbReference type="PANTHER" id="PTHR46124">
    <property type="entry name" value="D-AMINOACYL-TRNA DEACYLASE"/>
    <property type="match status" value="1"/>
</dbReference>
<dbReference type="OrthoDB" id="356365at2"/>
<feature type="binding site" evidence="1">
    <location>
        <position position="160"/>
    </location>
    <ligand>
        <name>a divalent metal cation</name>
        <dbReference type="ChEBI" id="CHEBI:60240"/>
        <label>2</label>
    </ligand>
</feature>
<dbReference type="PIRSF" id="PIRSF005902">
    <property type="entry name" value="DNase_TatD"/>
    <property type="match status" value="1"/>
</dbReference>
<name>A0A1I3IMQ4_9SPIR</name>
<feature type="binding site" evidence="1">
    <location>
        <position position="98"/>
    </location>
    <ligand>
        <name>a divalent metal cation</name>
        <dbReference type="ChEBI" id="CHEBI:60240"/>
        <label>1</label>
    </ligand>
</feature>
<keyword evidence="1" id="KW-0479">Metal-binding</keyword>
<accession>A0A1I3IMQ4</accession>
<feature type="binding site" evidence="1">
    <location>
        <position position="211"/>
    </location>
    <ligand>
        <name>a divalent metal cation</name>
        <dbReference type="ChEBI" id="CHEBI:60240"/>
        <label>1</label>
    </ligand>
</feature>
<dbReference type="GO" id="GO:0005829">
    <property type="term" value="C:cytosol"/>
    <property type="evidence" value="ECO:0007669"/>
    <property type="project" value="TreeGrafter"/>
</dbReference>
<proteinExistence type="predicted"/>
<sequence>MLEKFSKKDKKNLFDAHFHYAVCKENGIDLPDFQDGITWSGISCAHSKAEFEIQSKAPQNVIQSYGMHPQNAANENIKESSDFLENLLEGKKISFIGEAGFDYFTSEFREAENQQEEIWNIQLDLALKYNIPLVVHCRKANHKLFEYSKKLSQLPEVLFHSFMGPPVEAQSLLNHGINAYFSFGKQVFNGNKKVIACVKELPFERILSETDAPFQFLKGEEYTDLNDITIILDEILRCREIL</sequence>
<dbReference type="Pfam" id="PF01026">
    <property type="entry name" value="TatD_DNase"/>
    <property type="match status" value="1"/>
</dbReference>
<dbReference type="EMBL" id="FORI01000002">
    <property type="protein sequence ID" value="SFI49226.1"/>
    <property type="molecule type" value="Genomic_DNA"/>
</dbReference>
<evidence type="ECO:0000313" key="3">
    <source>
        <dbReference type="Proteomes" id="UP000182737"/>
    </source>
</evidence>
<dbReference type="GO" id="GO:0016788">
    <property type="term" value="F:hydrolase activity, acting on ester bonds"/>
    <property type="evidence" value="ECO:0007669"/>
    <property type="project" value="InterPro"/>
</dbReference>
<dbReference type="Gene3D" id="3.20.20.140">
    <property type="entry name" value="Metal-dependent hydrolases"/>
    <property type="match status" value="1"/>
</dbReference>
<feature type="binding site" evidence="1">
    <location>
        <position position="19"/>
    </location>
    <ligand>
        <name>a divalent metal cation</name>
        <dbReference type="ChEBI" id="CHEBI:60240"/>
        <label>1</label>
    </ligand>
</feature>
<dbReference type="AlphaFoldDB" id="A0A1I3IMQ4"/>
<dbReference type="PANTHER" id="PTHR46124:SF2">
    <property type="entry name" value="D-AMINOACYL-TRNA DEACYLASE"/>
    <property type="match status" value="1"/>
</dbReference>
<dbReference type="InterPro" id="IPR032466">
    <property type="entry name" value="Metal_Hydrolase"/>
</dbReference>
<dbReference type="RefSeq" id="WP_074930302.1">
    <property type="nucleotide sequence ID" value="NZ_FORI01000002.1"/>
</dbReference>
<evidence type="ECO:0000313" key="2">
    <source>
        <dbReference type="EMBL" id="SFI49226.1"/>
    </source>
</evidence>
<feature type="binding site" evidence="1">
    <location>
        <position position="136"/>
    </location>
    <ligand>
        <name>a divalent metal cation</name>
        <dbReference type="ChEBI" id="CHEBI:60240"/>
        <label>2</label>
    </ligand>
</feature>
<dbReference type="Proteomes" id="UP000182737">
    <property type="component" value="Unassembled WGS sequence"/>
</dbReference>
<feature type="binding site" evidence="1">
    <location>
        <position position="17"/>
    </location>
    <ligand>
        <name>a divalent metal cation</name>
        <dbReference type="ChEBI" id="CHEBI:60240"/>
        <label>1</label>
    </ligand>
</feature>
<keyword evidence="3" id="KW-1185">Reference proteome</keyword>
<evidence type="ECO:0000256" key="1">
    <source>
        <dbReference type="PIRSR" id="PIRSR005902-1"/>
    </source>
</evidence>
<dbReference type="SUPFAM" id="SSF51556">
    <property type="entry name" value="Metallo-dependent hydrolases"/>
    <property type="match status" value="1"/>
</dbReference>
<protein>
    <submittedName>
        <fullName evidence="2">TatD DNase family protein</fullName>
    </submittedName>
</protein>
<gene>
    <name evidence="2" type="ORF">SAMN04487775_10212</name>
</gene>
<reference evidence="3" key="1">
    <citation type="submission" date="2016-10" db="EMBL/GenBank/DDBJ databases">
        <authorList>
            <person name="Varghese N."/>
            <person name="Submissions S."/>
        </authorList>
    </citation>
    <scope>NUCLEOTIDE SEQUENCE [LARGE SCALE GENOMIC DNA]</scope>
    <source>
        <strain evidence="3">XBD1002</strain>
    </source>
</reference>